<proteinExistence type="predicted"/>
<dbReference type="AlphaFoldDB" id="A0A1S8A765"/>
<evidence type="ECO:0000313" key="2">
    <source>
        <dbReference type="Proteomes" id="UP000054516"/>
    </source>
</evidence>
<organism evidence="1">
    <name type="scientific">Rosellinia necatrix</name>
    <name type="common">White root-rot fungus</name>
    <dbReference type="NCBI Taxonomy" id="77044"/>
    <lineage>
        <taxon>Eukaryota</taxon>
        <taxon>Fungi</taxon>
        <taxon>Dikarya</taxon>
        <taxon>Ascomycota</taxon>
        <taxon>Pezizomycotina</taxon>
        <taxon>Sordariomycetes</taxon>
        <taxon>Xylariomycetidae</taxon>
        <taxon>Xylariales</taxon>
        <taxon>Xylariaceae</taxon>
        <taxon>Rosellinia</taxon>
    </lineage>
</organism>
<dbReference type="OrthoDB" id="4719016at2759"/>
<gene>
    <name evidence="1" type="ORF">SAMD00023353_1601080</name>
</gene>
<protein>
    <submittedName>
        <fullName evidence="1">Putative ankyrin repeat protein</fullName>
    </submittedName>
</protein>
<dbReference type="SUPFAM" id="SSF81301">
    <property type="entry name" value="Nucleotidyltransferase"/>
    <property type="match status" value="1"/>
</dbReference>
<reference evidence="1" key="1">
    <citation type="submission" date="2016-03" db="EMBL/GenBank/DDBJ databases">
        <title>Draft genome sequence of Rosellinia necatrix.</title>
        <authorList>
            <person name="Kanematsu S."/>
        </authorList>
    </citation>
    <scope>NUCLEOTIDE SEQUENCE [LARGE SCALE GENOMIC DNA]</scope>
    <source>
        <strain evidence="1">W97</strain>
    </source>
</reference>
<accession>A0A1S8A765</accession>
<evidence type="ECO:0000313" key="1">
    <source>
        <dbReference type="EMBL" id="GAW25937.1"/>
    </source>
</evidence>
<sequence length="91" mass="10373">MAVTDLPLQPPRIEIQIGTVVTQAWAEVQHNIIYKNPHNLRITPTMKRIVDAVNGLAITTDIMLKELDQSLEQARKDLEMKREGEKNWSAP</sequence>
<name>A0A1S8A765_ROSNE</name>
<dbReference type="InterPro" id="IPR043519">
    <property type="entry name" value="NT_sf"/>
</dbReference>
<dbReference type="Proteomes" id="UP000054516">
    <property type="component" value="Unassembled WGS sequence"/>
</dbReference>
<dbReference type="EMBL" id="DF977461">
    <property type="protein sequence ID" value="GAW25937.1"/>
    <property type="molecule type" value="Genomic_DNA"/>
</dbReference>
<keyword evidence="2" id="KW-1185">Reference proteome</keyword>